<evidence type="ECO:0000313" key="12">
    <source>
        <dbReference type="EMBL" id="LAA02473.1"/>
    </source>
</evidence>
<dbReference type="InterPro" id="IPR038633">
    <property type="entry name" value="Rpn13/ADRM1_Pru_sf"/>
</dbReference>
<keyword evidence="12" id="KW-0675">Receptor</keyword>
<dbReference type="AlphaFoldDB" id="A0A2L2Y2U4"/>
<dbReference type="GeneID" id="107446008"/>
<dbReference type="InterPro" id="IPR044867">
    <property type="entry name" value="DEUBAD_dom"/>
</dbReference>
<dbReference type="InterPro" id="IPR044868">
    <property type="entry name" value="Rpn13/ADRM1_Pru"/>
</dbReference>
<reference evidence="12" key="1">
    <citation type="journal article" date="2016" name="Mol. Ecol. Resour.">
        <title>Evaluation of the impact of RNA preservation methods of spiders for de novo transcriptome assembly.</title>
        <authorList>
            <person name="Kono N."/>
            <person name="Nakamura H."/>
            <person name="Ito Y."/>
            <person name="Tomita M."/>
            <person name="Arakawa K."/>
        </authorList>
    </citation>
    <scope>NUCLEOTIDE SEQUENCE</scope>
    <source>
        <tissue evidence="12">Whole body</tissue>
    </source>
</reference>
<dbReference type="PANTHER" id="PTHR12225">
    <property type="entry name" value="ADHESION REGULATING MOLECULE 1 110 KDA CELL MEMBRANE GLYCOPROTEIN"/>
    <property type="match status" value="1"/>
</dbReference>
<feature type="compositionally biased region" description="Low complexity" evidence="9">
    <location>
        <begin position="387"/>
        <end position="397"/>
    </location>
</feature>
<dbReference type="GO" id="GO:0008541">
    <property type="term" value="C:proteasome regulatory particle, lid subcomplex"/>
    <property type="evidence" value="ECO:0007669"/>
    <property type="project" value="TreeGrafter"/>
</dbReference>
<dbReference type="EMBL" id="IAAA01005521">
    <property type="protein sequence ID" value="LAA02469.1"/>
    <property type="molecule type" value="mRNA"/>
</dbReference>
<dbReference type="OMA" id="SNQRHFF"/>
<feature type="compositionally biased region" description="Low complexity" evidence="9">
    <location>
        <begin position="144"/>
        <end position="161"/>
    </location>
</feature>
<feature type="compositionally biased region" description="Polar residues" evidence="9">
    <location>
        <begin position="224"/>
        <end position="233"/>
    </location>
</feature>
<evidence type="ECO:0000256" key="3">
    <source>
        <dbReference type="ARBA" id="ARBA00009216"/>
    </source>
</evidence>
<evidence type="ECO:0000256" key="8">
    <source>
        <dbReference type="ARBA" id="ARBA00070663"/>
    </source>
</evidence>
<feature type="domain" description="Pru" evidence="11">
    <location>
        <begin position="15"/>
        <end position="128"/>
    </location>
</feature>
<dbReference type="InterPro" id="IPR038108">
    <property type="entry name" value="RPN13_DEUBAD_sf"/>
</dbReference>
<evidence type="ECO:0000256" key="2">
    <source>
        <dbReference type="ARBA" id="ARBA00004496"/>
    </source>
</evidence>
<evidence type="ECO:0000259" key="11">
    <source>
        <dbReference type="PROSITE" id="PS51917"/>
    </source>
</evidence>
<dbReference type="GO" id="GO:0070628">
    <property type="term" value="F:proteasome binding"/>
    <property type="evidence" value="ECO:0007669"/>
    <property type="project" value="TreeGrafter"/>
</dbReference>
<organism evidence="12">
    <name type="scientific">Parasteatoda tepidariorum</name>
    <name type="common">Common house spider</name>
    <name type="synonym">Achaearanea tepidariorum</name>
    <dbReference type="NCBI Taxonomy" id="114398"/>
    <lineage>
        <taxon>Eukaryota</taxon>
        <taxon>Metazoa</taxon>
        <taxon>Ecdysozoa</taxon>
        <taxon>Arthropoda</taxon>
        <taxon>Chelicerata</taxon>
        <taxon>Arachnida</taxon>
        <taxon>Araneae</taxon>
        <taxon>Araneomorphae</taxon>
        <taxon>Entelegynae</taxon>
        <taxon>Araneoidea</taxon>
        <taxon>Theridiidae</taxon>
        <taxon>Parasteatoda</taxon>
    </lineage>
</organism>
<feature type="compositionally biased region" description="Low complexity" evidence="9">
    <location>
        <begin position="195"/>
        <end position="223"/>
    </location>
</feature>
<dbReference type="Pfam" id="PF16550">
    <property type="entry name" value="RPN13_C"/>
    <property type="match status" value="1"/>
</dbReference>
<feature type="compositionally biased region" description="Low complexity" evidence="9">
    <location>
        <begin position="234"/>
        <end position="260"/>
    </location>
</feature>
<evidence type="ECO:0000256" key="7">
    <source>
        <dbReference type="ARBA" id="ARBA00054744"/>
    </source>
</evidence>
<dbReference type="KEGG" id="ptep:107446008"/>
<dbReference type="Pfam" id="PF04683">
    <property type="entry name" value="Rpn13_ADRM1_Pru"/>
    <property type="match status" value="1"/>
</dbReference>
<accession>A0A2L2Y2U4</accession>
<dbReference type="PANTHER" id="PTHR12225:SF0">
    <property type="entry name" value="PROTEASOMAL UBIQUITIN RECEPTOR ADRM1"/>
    <property type="match status" value="1"/>
</dbReference>
<dbReference type="RefSeq" id="XP_071034945.1">
    <property type="nucleotide sequence ID" value="XM_071178844.1"/>
</dbReference>
<dbReference type="Gene3D" id="2.30.29.70">
    <property type="entry name" value="Proteasomal ubiquitin receptor Rpn13/ADRM1"/>
    <property type="match status" value="1"/>
</dbReference>
<sequence length="412" mass="43609">MTRPFLFGGSSSSQSQNKYLVEFRAGKMSMKNMIVSADKRKGLVYVYQADDSLMHFCWKDRTTGVVEDDLIIFPDDVVFKKVPECTTGRVYVLKFKSSSRRCFYWLQEPKTDRDNEFCCKVNQYLNNPPAGGSSRSGTGGSLGGSSTPSQSGGGLQSELSSLGDGDLQSLLNNMSQQQLIQLLGGVGGINQMPSLSSLLSGSRPSSGQSATGSSSGLSSSESSHNVTETVTAPSTRATTQSAVTTTPSPATTTSTTTASASSIQLSDLQNILSGINLPATASESAPKPSVDLSSAITAEALQPLFNNQELMDRVRSFLPPSSDVPPVPSDQLRSTVQSPQFQQALGMFSAALQSGQLGPLMQQFGMTTEVVAAANSGDMEAFVKALQNSKNSSSGSSSDKKDQDKDEDMALD</sequence>
<dbReference type="GO" id="GO:0005737">
    <property type="term" value="C:cytoplasm"/>
    <property type="evidence" value="ECO:0007669"/>
    <property type="project" value="UniProtKB-SubCell"/>
</dbReference>
<dbReference type="PROSITE" id="PS51917">
    <property type="entry name" value="PRU"/>
    <property type="match status" value="1"/>
</dbReference>
<comment type="similarity">
    <text evidence="3">Belongs to the ADRM1 family.</text>
</comment>
<dbReference type="GO" id="GO:0061133">
    <property type="term" value="F:endopeptidase activator activity"/>
    <property type="evidence" value="ECO:0007669"/>
    <property type="project" value="TreeGrafter"/>
</dbReference>
<keyword evidence="6" id="KW-0539">Nucleus</keyword>
<dbReference type="FunFam" id="1.10.2020.20:FF:000001">
    <property type="entry name" value="Proteasomal ubiquitin receptor ADRM1"/>
    <property type="match status" value="1"/>
</dbReference>
<evidence type="ECO:0000256" key="4">
    <source>
        <dbReference type="ARBA" id="ARBA00022490"/>
    </source>
</evidence>
<evidence type="ECO:0000256" key="5">
    <source>
        <dbReference type="ARBA" id="ARBA00022942"/>
    </source>
</evidence>
<dbReference type="InterPro" id="IPR006773">
    <property type="entry name" value="Rpn13/ADRM1"/>
</dbReference>
<keyword evidence="4" id="KW-0963">Cytoplasm</keyword>
<dbReference type="GO" id="GO:0005634">
    <property type="term" value="C:nucleus"/>
    <property type="evidence" value="ECO:0007669"/>
    <property type="project" value="UniProtKB-SubCell"/>
</dbReference>
<feature type="region of interest" description="Disordered" evidence="9">
    <location>
        <begin position="129"/>
        <end position="161"/>
    </location>
</feature>
<dbReference type="InterPro" id="IPR032368">
    <property type="entry name" value="RPN13_DEUBAD"/>
</dbReference>
<evidence type="ECO:0000256" key="9">
    <source>
        <dbReference type="SAM" id="MobiDB-lite"/>
    </source>
</evidence>
<feature type="region of interest" description="Disordered" evidence="9">
    <location>
        <begin position="195"/>
        <end position="260"/>
    </location>
</feature>
<protein>
    <recommendedName>
        <fullName evidence="8">Proteasomal ubiquitin receptor ADRM1 homolog</fullName>
    </recommendedName>
</protein>
<evidence type="ECO:0000259" key="10">
    <source>
        <dbReference type="PROSITE" id="PS51916"/>
    </source>
</evidence>
<name>A0A2L2Y2U4_PARTP</name>
<evidence type="ECO:0000256" key="1">
    <source>
        <dbReference type="ARBA" id="ARBA00004123"/>
    </source>
</evidence>
<comment type="function">
    <text evidence="7">May function as a proteasomal ubiquitin receptor. May promote the deubiquitinating activity associated with the 26S proteasome.</text>
</comment>
<dbReference type="EMBL" id="IAAA01005522">
    <property type="protein sequence ID" value="LAA02473.1"/>
    <property type="molecule type" value="mRNA"/>
</dbReference>
<feature type="region of interest" description="Disordered" evidence="9">
    <location>
        <begin position="384"/>
        <end position="412"/>
    </location>
</feature>
<feature type="domain" description="DEUBAD" evidence="10">
    <location>
        <begin position="283"/>
        <end position="396"/>
    </location>
</feature>
<dbReference type="Gene3D" id="1.10.2020.20">
    <property type="match status" value="1"/>
</dbReference>
<dbReference type="PROSITE" id="PS51916">
    <property type="entry name" value="DEUBAD"/>
    <property type="match status" value="1"/>
</dbReference>
<dbReference type="RefSeq" id="XP_015916030.1">
    <property type="nucleotide sequence ID" value="XM_016060544.3"/>
</dbReference>
<dbReference type="OrthoDB" id="340431at2759"/>
<comment type="subcellular location">
    <subcellularLocation>
        <location evidence="2">Cytoplasm</location>
    </subcellularLocation>
    <subcellularLocation>
        <location evidence="1">Nucleus</location>
    </subcellularLocation>
</comment>
<keyword evidence="5" id="KW-0647">Proteasome</keyword>
<proteinExistence type="evidence at transcript level"/>
<dbReference type="FunFam" id="2.30.29.70:FF:000001">
    <property type="entry name" value="Proteasomal ubiquitin receptor ADRM1"/>
    <property type="match status" value="1"/>
</dbReference>
<evidence type="ECO:0000256" key="6">
    <source>
        <dbReference type="ARBA" id="ARBA00023242"/>
    </source>
</evidence>
<dbReference type="CDD" id="cd13314">
    <property type="entry name" value="PH_Rpn13"/>
    <property type="match status" value="1"/>
</dbReference>